<reference evidence="2 3" key="1">
    <citation type="journal article" date="2019" name="Sci. Rep.">
        <title>Orb-weaving spider Araneus ventricosus genome elucidates the spidroin gene catalogue.</title>
        <authorList>
            <person name="Kono N."/>
            <person name="Nakamura H."/>
            <person name="Ohtoshi R."/>
            <person name="Moran D.A.P."/>
            <person name="Shinohara A."/>
            <person name="Yoshida Y."/>
            <person name="Fujiwara M."/>
            <person name="Mori M."/>
            <person name="Tomita M."/>
            <person name="Arakawa K."/>
        </authorList>
    </citation>
    <scope>NUCLEOTIDE SEQUENCE [LARGE SCALE GENOMIC DNA]</scope>
</reference>
<gene>
    <name evidence="2" type="ORF">AVEN_71460_1</name>
</gene>
<proteinExistence type="predicted"/>
<dbReference type="Proteomes" id="UP000499080">
    <property type="component" value="Unassembled WGS sequence"/>
</dbReference>
<accession>A0A4Y2CU63</accession>
<keyword evidence="3" id="KW-1185">Reference proteome</keyword>
<feature type="region of interest" description="Disordered" evidence="1">
    <location>
        <begin position="80"/>
        <end position="104"/>
    </location>
</feature>
<evidence type="ECO:0000313" key="2">
    <source>
        <dbReference type="EMBL" id="GBM08021.1"/>
    </source>
</evidence>
<comment type="caution">
    <text evidence="2">The sequence shown here is derived from an EMBL/GenBank/DDBJ whole genome shotgun (WGS) entry which is preliminary data.</text>
</comment>
<dbReference type="AlphaFoldDB" id="A0A4Y2CU63"/>
<organism evidence="2 3">
    <name type="scientific">Araneus ventricosus</name>
    <name type="common">Orbweaver spider</name>
    <name type="synonym">Epeira ventricosa</name>
    <dbReference type="NCBI Taxonomy" id="182803"/>
    <lineage>
        <taxon>Eukaryota</taxon>
        <taxon>Metazoa</taxon>
        <taxon>Ecdysozoa</taxon>
        <taxon>Arthropoda</taxon>
        <taxon>Chelicerata</taxon>
        <taxon>Arachnida</taxon>
        <taxon>Araneae</taxon>
        <taxon>Araneomorphae</taxon>
        <taxon>Entelegynae</taxon>
        <taxon>Araneoidea</taxon>
        <taxon>Araneidae</taxon>
        <taxon>Araneus</taxon>
    </lineage>
</organism>
<sequence>MLVQKETYKVKEQRLNNKDRKPPHVPVPEAITATEPVEWTWDNNKDKRLGVQKMSCYRETEFYFCIKTKKPKILTLMTSSQTSQENTMHCPARDEIYVDPPSED</sequence>
<evidence type="ECO:0000256" key="1">
    <source>
        <dbReference type="SAM" id="MobiDB-lite"/>
    </source>
</evidence>
<name>A0A4Y2CU63_ARAVE</name>
<dbReference type="EMBL" id="BGPR01000250">
    <property type="protein sequence ID" value="GBM08021.1"/>
    <property type="molecule type" value="Genomic_DNA"/>
</dbReference>
<evidence type="ECO:0000313" key="3">
    <source>
        <dbReference type="Proteomes" id="UP000499080"/>
    </source>
</evidence>
<protein>
    <submittedName>
        <fullName evidence="2">Uncharacterized protein</fullName>
    </submittedName>
</protein>